<keyword evidence="3" id="KW-0812">Transmembrane</keyword>
<accession>A0A2U2CEN8</accession>
<dbReference type="AlphaFoldDB" id="A0A2U2CEN8"/>
<dbReference type="Pfam" id="PF13508">
    <property type="entry name" value="Acetyltransf_7"/>
    <property type="match status" value="1"/>
</dbReference>
<evidence type="ECO:0000259" key="4">
    <source>
        <dbReference type="PROSITE" id="PS51186"/>
    </source>
</evidence>
<dbReference type="SUPFAM" id="SSF55729">
    <property type="entry name" value="Acyl-CoA N-acyltransferases (Nat)"/>
    <property type="match status" value="1"/>
</dbReference>
<proteinExistence type="predicted"/>
<evidence type="ECO:0000256" key="3">
    <source>
        <dbReference type="SAM" id="Phobius"/>
    </source>
</evidence>
<dbReference type="InterPro" id="IPR016181">
    <property type="entry name" value="Acyl_CoA_acyltransferase"/>
</dbReference>
<dbReference type="Proteomes" id="UP000244940">
    <property type="component" value="Unassembled WGS sequence"/>
</dbReference>
<reference evidence="5 6" key="1">
    <citation type="submission" date="2018-05" db="EMBL/GenBank/DDBJ databases">
        <title>Pararhodobacter marina sp. nov., isolated from deep-sea water of the Indian Ocean.</title>
        <authorList>
            <person name="Lai Q.Sr."/>
            <person name="Liu X."/>
            <person name="Shao Z."/>
        </authorList>
    </citation>
    <scope>NUCLEOTIDE SEQUENCE [LARGE SCALE GENOMIC DNA]</scope>
    <source>
        <strain evidence="5 6">CIC4N-9</strain>
    </source>
</reference>
<name>A0A2U2CEN8_9RHOB</name>
<dbReference type="PANTHER" id="PTHR43800">
    <property type="entry name" value="PEPTIDYL-LYSINE N-ACETYLTRANSFERASE YJAB"/>
    <property type="match status" value="1"/>
</dbReference>
<dbReference type="RefSeq" id="WP_109532445.1">
    <property type="nucleotide sequence ID" value="NZ_QEYD01000003.1"/>
</dbReference>
<feature type="domain" description="N-acetyltransferase" evidence="4">
    <location>
        <begin position="15"/>
        <end position="152"/>
    </location>
</feature>
<dbReference type="CDD" id="cd04301">
    <property type="entry name" value="NAT_SF"/>
    <property type="match status" value="1"/>
</dbReference>
<dbReference type="PANTHER" id="PTHR43800:SF1">
    <property type="entry name" value="PEPTIDYL-LYSINE N-ACETYLTRANSFERASE YJAB"/>
    <property type="match status" value="1"/>
</dbReference>
<dbReference type="PROSITE" id="PS51186">
    <property type="entry name" value="GNAT"/>
    <property type="match status" value="1"/>
</dbReference>
<dbReference type="EMBL" id="QEYD01000003">
    <property type="protein sequence ID" value="PWE30301.1"/>
    <property type="molecule type" value="Genomic_DNA"/>
</dbReference>
<evidence type="ECO:0000256" key="2">
    <source>
        <dbReference type="ARBA" id="ARBA00023315"/>
    </source>
</evidence>
<keyword evidence="2" id="KW-0012">Acyltransferase</keyword>
<comment type="caution">
    <text evidence="5">The sequence shown here is derived from an EMBL/GenBank/DDBJ whole genome shotgun (WGS) entry which is preliminary data.</text>
</comment>
<feature type="transmembrane region" description="Helical" evidence="3">
    <location>
        <begin position="20"/>
        <end position="37"/>
    </location>
</feature>
<gene>
    <name evidence="5" type="ORF">C4N9_06335</name>
</gene>
<protein>
    <submittedName>
        <fullName evidence="5">GNAT family N-acetyltransferase</fullName>
    </submittedName>
</protein>
<keyword evidence="6" id="KW-1185">Reference proteome</keyword>
<dbReference type="OrthoDB" id="7205533at2"/>
<dbReference type="GO" id="GO:0016747">
    <property type="term" value="F:acyltransferase activity, transferring groups other than amino-acyl groups"/>
    <property type="evidence" value="ECO:0007669"/>
    <property type="project" value="InterPro"/>
</dbReference>
<sequence>MKHDQSYPDDPGHDPETDPAALSALWLAASLGAHGFLGRARLEAQRGLIETRYLPMAETFVAEAVDGTRLGFISLLGDFVAALFVAPGAQGHGIGRALLNHARARRGALELEVYAENAGALRFYRRYGFRAVSRRAHDDEGLPHATIRMRLD</sequence>
<evidence type="ECO:0000313" key="5">
    <source>
        <dbReference type="EMBL" id="PWE30301.1"/>
    </source>
</evidence>
<keyword evidence="3" id="KW-1133">Transmembrane helix</keyword>
<keyword evidence="3" id="KW-0472">Membrane</keyword>
<dbReference type="GeneID" id="94364499"/>
<dbReference type="InterPro" id="IPR000182">
    <property type="entry name" value="GNAT_dom"/>
</dbReference>
<dbReference type="Gene3D" id="3.40.630.30">
    <property type="match status" value="1"/>
</dbReference>
<evidence type="ECO:0000256" key="1">
    <source>
        <dbReference type="ARBA" id="ARBA00022679"/>
    </source>
</evidence>
<keyword evidence="1 5" id="KW-0808">Transferase</keyword>
<evidence type="ECO:0000313" key="6">
    <source>
        <dbReference type="Proteomes" id="UP000244940"/>
    </source>
</evidence>
<organism evidence="5 6">
    <name type="scientific">Pararhodobacter marinus</name>
    <dbReference type="NCBI Taxonomy" id="2184063"/>
    <lineage>
        <taxon>Bacteria</taxon>
        <taxon>Pseudomonadati</taxon>
        <taxon>Pseudomonadota</taxon>
        <taxon>Alphaproteobacteria</taxon>
        <taxon>Rhodobacterales</taxon>
        <taxon>Paracoccaceae</taxon>
        <taxon>Pararhodobacter</taxon>
    </lineage>
</organism>